<feature type="region of interest" description="Disordered" evidence="1">
    <location>
        <begin position="1"/>
        <end position="21"/>
    </location>
</feature>
<organism evidence="2 3">
    <name type="scientific">Blepharisma stoltei</name>
    <dbReference type="NCBI Taxonomy" id="1481888"/>
    <lineage>
        <taxon>Eukaryota</taxon>
        <taxon>Sar</taxon>
        <taxon>Alveolata</taxon>
        <taxon>Ciliophora</taxon>
        <taxon>Postciliodesmatophora</taxon>
        <taxon>Heterotrichea</taxon>
        <taxon>Heterotrichida</taxon>
        <taxon>Blepharismidae</taxon>
        <taxon>Blepharisma</taxon>
    </lineage>
</organism>
<protein>
    <recommendedName>
        <fullName evidence="4">PH domain-containing protein</fullName>
    </recommendedName>
</protein>
<evidence type="ECO:0000313" key="2">
    <source>
        <dbReference type="EMBL" id="CAG9314352.1"/>
    </source>
</evidence>
<evidence type="ECO:0000313" key="3">
    <source>
        <dbReference type="Proteomes" id="UP001162131"/>
    </source>
</evidence>
<dbReference type="EMBL" id="CAJZBQ010000012">
    <property type="protein sequence ID" value="CAG9314352.1"/>
    <property type="molecule type" value="Genomic_DNA"/>
</dbReference>
<gene>
    <name evidence="2" type="ORF">BSTOLATCC_MIC11362</name>
</gene>
<accession>A0AAU9IMG7</accession>
<evidence type="ECO:0000256" key="1">
    <source>
        <dbReference type="SAM" id="MobiDB-lite"/>
    </source>
</evidence>
<evidence type="ECO:0008006" key="4">
    <source>
        <dbReference type="Google" id="ProtNLM"/>
    </source>
</evidence>
<name>A0AAU9IMG7_9CILI</name>
<dbReference type="InterPro" id="IPR011993">
    <property type="entry name" value="PH-like_dom_sf"/>
</dbReference>
<dbReference type="SUPFAM" id="SSF50729">
    <property type="entry name" value="PH domain-like"/>
    <property type="match status" value="1"/>
</dbReference>
<dbReference type="Proteomes" id="UP001162131">
    <property type="component" value="Unassembled WGS sequence"/>
</dbReference>
<keyword evidence="3" id="KW-1185">Reference proteome</keyword>
<comment type="caution">
    <text evidence="2">The sequence shown here is derived from an EMBL/GenBank/DDBJ whole genome shotgun (WGS) entry which is preliminary data.</text>
</comment>
<proteinExistence type="predicted"/>
<sequence>MSTELISSSSNSQNPSQPISPTQSLYVAKLPLFLTREDIIKKVKELKDTISKCKKERITSFLQSKHLKHFVCERVDMLFSNKFKELKDLRRESTMRDSPQIADFAADLNSNPEIASESSFTDSNDSLQTENSDIFPKNPLSIQLEISSTNPEIGEARAELQALEEEFIEKQKASLIKRQKTTINPTEEQLIEHKTSYRSYVKFASSAYSDEAIIYSRKYVVIDYEELNAFYSAKEIEPMFSLTLDHVVEIIDQDNGDIKVVYKYEEMERAVVIFPLTAGDYKIWKAVCKNIAGLKEIVLVNNGALPERIDSPDLSPALPVMRKHRKTHFFTLGEMAVQEPDISNIMEGSEEQEVSQEISQLSEEIDVSKSTVSWDYDFDALDEEQKQETPKESDKESVISITESEALEMNIHDERHRTYTILASLGKTEGLVNLLTKGGIFLKYGRHGKPHLKHVVLTADLRYIEWRNLNKIKPSGSMAAVSIRSIQKGRNSPCFNRFKHPEKEELSFSLISNDRSLDLELVKENIVPRDVWVEAFQQLINQRYRRDQVQRYISKRNSVMDN</sequence>
<reference evidence="2" key="1">
    <citation type="submission" date="2021-09" db="EMBL/GenBank/DDBJ databases">
        <authorList>
            <consortium name="AG Swart"/>
            <person name="Singh M."/>
            <person name="Singh A."/>
            <person name="Seah K."/>
            <person name="Emmerich C."/>
        </authorList>
    </citation>
    <scope>NUCLEOTIDE SEQUENCE</scope>
    <source>
        <strain evidence="2">ATCC30299</strain>
    </source>
</reference>
<dbReference type="Gene3D" id="2.30.29.30">
    <property type="entry name" value="Pleckstrin-homology domain (PH domain)/Phosphotyrosine-binding domain (PTB)"/>
    <property type="match status" value="1"/>
</dbReference>
<dbReference type="AlphaFoldDB" id="A0AAU9IMG7"/>